<comment type="caution">
    <text evidence="2">The sequence shown here is derived from an EMBL/GenBank/DDBJ whole genome shotgun (WGS) entry which is preliminary data.</text>
</comment>
<dbReference type="EMBL" id="MKGL01000031">
    <property type="protein sequence ID" value="RNF10473.1"/>
    <property type="molecule type" value="Genomic_DNA"/>
</dbReference>
<reference evidence="2 3" key="1">
    <citation type="journal article" date="2018" name="BMC Genomics">
        <title>Genomic comparison of Trypanosoma conorhini and Trypanosoma rangeli to Trypanosoma cruzi strains of high and low virulence.</title>
        <authorList>
            <person name="Bradwell K.R."/>
            <person name="Koparde V.N."/>
            <person name="Matveyev A.V."/>
            <person name="Serrano M.G."/>
            <person name="Alves J.M."/>
            <person name="Parikh H."/>
            <person name="Huang B."/>
            <person name="Lee V."/>
            <person name="Espinosa-Alvarez O."/>
            <person name="Ortiz P.A."/>
            <person name="Costa-Martins A.G."/>
            <person name="Teixeira M.M."/>
            <person name="Buck G.A."/>
        </authorList>
    </citation>
    <scope>NUCLEOTIDE SEQUENCE [LARGE SCALE GENOMIC DNA]</scope>
    <source>
        <strain evidence="2 3">AM80</strain>
    </source>
</reference>
<dbReference type="Proteomes" id="UP000283634">
    <property type="component" value="Unassembled WGS sequence"/>
</dbReference>
<proteinExistence type="predicted"/>
<dbReference type="GeneID" id="40325452"/>
<sequence length="128" mass="14339">MVQRPADRVEDVFQTHRASRASRLLLDSATAFGGKVAGSGFASVETIQLPERIHWRKLVRFFPRVVTGVSRARVLWMARVISPLLLLRELWGLTQRTARMLAVFIFTDTSAAAAAVALVRYTNNWSSP</sequence>
<gene>
    <name evidence="2" type="ORF">TraAM80_01519</name>
</gene>
<keyword evidence="1" id="KW-1133">Transmembrane helix</keyword>
<accession>A0A3R7P001</accession>
<evidence type="ECO:0000313" key="3">
    <source>
        <dbReference type="Proteomes" id="UP000283634"/>
    </source>
</evidence>
<keyword evidence="1" id="KW-0472">Membrane</keyword>
<dbReference type="AlphaFoldDB" id="A0A3R7P001"/>
<feature type="transmembrane region" description="Helical" evidence="1">
    <location>
        <begin position="101"/>
        <end position="121"/>
    </location>
</feature>
<organism evidence="2 3">
    <name type="scientific">Trypanosoma rangeli</name>
    <dbReference type="NCBI Taxonomy" id="5698"/>
    <lineage>
        <taxon>Eukaryota</taxon>
        <taxon>Discoba</taxon>
        <taxon>Euglenozoa</taxon>
        <taxon>Kinetoplastea</taxon>
        <taxon>Metakinetoplastina</taxon>
        <taxon>Trypanosomatida</taxon>
        <taxon>Trypanosomatidae</taxon>
        <taxon>Trypanosoma</taxon>
        <taxon>Herpetosoma</taxon>
    </lineage>
</organism>
<keyword evidence="1" id="KW-0812">Transmembrane</keyword>
<keyword evidence="3" id="KW-1185">Reference proteome</keyword>
<evidence type="ECO:0000256" key="1">
    <source>
        <dbReference type="SAM" id="Phobius"/>
    </source>
</evidence>
<name>A0A3R7P001_TRYRA</name>
<protein>
    <submittedName>
        <fullName evidence="2">Putative TPR-repeat-containing chaperone protein DNAJ</fullName>
    </submittedName>
</protein>
<dbReference type="RefSeq" id="XP_029241579.1">
    <property type="nucleotide sequence ID" value="XM_029378557.1"/>
</dbReference>
<evidence type="ECO:0000313" key="2">
    <source>
        <dbReference type="EMBL" id="RNF10473.1"/>
    </source>
</evidence>